<dbReference type="AlphaFoldDB" id="A0AAV9WN81"/>
<dbReference type="GO" id="GO:0004252">
    <property type="term" value="F:serine-type endopeptidase activity"/>
    <property type="evidence" value="ECO:0007669"/>
    <property type="project" value="InterPro"/>
</dbReference>
<dbReference type="Proteomes" id="UP001370758">
    <property type="component" value="Unassembled WGS sequence"/>
</dbReference>
<evidence type="ECO:0000256" key="2">
    <source>
        <dbReference type="ARBA" id="ARBA00022670"/>
    </source>
</evidence>
<feature type="chain" id="PRO_5044024284" description="Peptidase S8/S53 domain-containing protein" evidence="5">
    <location>
        <begin position="19"/>
        <end position="552"/>
    </location>
</feature>
<dbReference type="EMBL" id="JAVHJL010000001">
    <property type="protein sequence ID" value="KAK6511755.1"/>
    <property type="molecule type" value="Genomic_DNA"/>
</dbReference>
<dbReference type="PANTHER" id="PTHR43806">
    <property type="entry name" value="PEPTIDASE S8"/>
    <property type="match status" value="1"/>
</dbReference>
<feature type="signal peptide" evidence="5">
    <location>
        <begin position="1"/>
        <end position="18"/>
    </location>
</feature>
<organism evidence="6 7">
    <name type="scientific">Arthrobotrys musiformis</name>
    <dbReference type="NCBI Taxonomy" id="47236"/>
    <lineage>
        <taxon>Eukaryota</taxon>
        <taxon>Fungi</taxon>
        <taxon>Dikarya</taxon>
        <taxon>Ascomycota</taxon>
        <taxon>Pezizomycotina</taxon>
        <taxon>Orbiliomycetes</taxon>
        <taxon>Orbiliales</taxon>
        <taxon>Orbiliaceae</taxon>
        <taxon>Arthrobotrys</taxon>
    </lineage>
</organism>
<dbReference type="SUPFAM" id="SSF52743">
    <property type="entry name" value="Subtilisin-like"/>
    <property type="match status" value="1"/>
</dbReference>
<gene>
    <name evidence="6" type="ORF">TWF481_000661</name>
</gene>
<dbReference type="InterPro" id="IPR036852">
    <property type="entry name" value="Peptidase_S8/S53_dom_sf"/>
</dbReference>
<keyword evidence="3" id="KW-0378">Hydrolase</keyword>
<dbReference type="CDD" id="cd00306">
    <property type="entry name" value="Peptidases_S8_S53"/>
    <property type="match status" value="1"/>
</dbReference>
<proteinExistence type="inferred from homology"/>
<evidence type="ECO:0000256" key="4">
    <source>
        <dbReference type="ARBA" id="ARBA00022825"/>
    </source>
</evidence>
<keyword evidence="5" id="KW-0732">Signal</keyword>
<keyword evidence="7" id="KW-1185">Reference proteome</keyword>
<sequence>MRLFYLCMILLVLHGGRAVAPHHNVNEDEFLGNEDILEELGRDIVIWWFVPRTEYMKDQDFLDGFHNALEEFAVQNSGQPEHVYQSRSDYLGTIFFTIKLFITKDPEELWDGYKDFLISYGEVPREGLPRRIQNHEDVTQFKPKLKAKPVVEMEDQENPEQNATLSTRSDGLVFGRVTHPKDVEAWEEPFEDLQKLSQPKDVPLSELRGQYYRRAAKGQDSTVYVIDWGAWVSKDREFEHKELSGIQLVDYLFAGPDPAIDMVDSWKEFYHGTKVLSRIAGRRLGTAPLAKIVIVRNRNKFGYVTAAHLFDAILKTYDHIVQTKPKFAVLNMSFYIPMGDTSGEWFNGDGRIIHKITKDYDHPDSGLEQEATGVLTTPEVVLKIMKLFTEELEKLGNVKIVACISNDERDLKSLPSDEMTRFPKTVVAVGAVGSNNQIIGQYWEDLKIYAPSTNVMVASYDQVDDSATIVPSNGVSFATGTVSGILASFVSEGVPIDDVVEHLYKLAHSRKPPGTEEEPQERYAPIVFNGVERNEWPLTIGDQEGLEEYILP</sequence>
<comment type="caution">
    <text evidence="6">The sequence shown here is derived from an EMBL/GenBank/DDBJ whole genome shotgun (WGS) entry which is preliminary data.</text>
</comment>
<comment type="similarity">
    <text evidence="1">Belongs to the peptidase S8 family.</text>
</comment>
<protein>
    <recommendedName>
        <fullName evidence="8">Peptidase S8/S53 domain-containing protein</fullName>
    </recommendedName>
</protein>
<dbReference type="GO" id="GO:0006508">
    <property type="term" value="P:proteolysis"/>
    <property type="evidence" value="ECO:0007669"/>
    <property type="project" value="UniProtKB-KW"/>
</dbReference>
<evidence type="ECO:0008006" key="8">
    <source>
        <dbReference type="Google" id="ProtNLM"/>
    </source>
</evidence>
<evidence type="ECO:0000256" key="5">
    <source>
        <dbReference type="SAM" id="SignalP"/>
    </source>
</evidence>
<keyword evidence="2" id="KW-0645">Protease</keyword>
<reference evidence="6 7" key="1">
    <citation type="submission" date="2023-08" db="EMBL/GenBank/DDBJ databases">
        <authorList>
            <person name="Palmer J.M."/>
        </authorList>
    </citation>
    <scope>NUCLEOTIDE SEQUENCE [LARGE SCALE GENOMIC DNA]</scope>
    <source>
        <strain evidence="6 7">TWF481</strain>
    </source>
</reference>
<dbReference type="InterPro" id="IPR050131">
    <property type="entry name" value="Peptidase_S8_subtilisin-like"/>
</dbReference>
<evidence type="ECO:0000256" key="1">
    <source>
        <dbReference type="ARBA" id="ARBA00011073"/>
    </source>
</evidence>
<evidence type="ECO:0000313" key="6">
    <source>
        <dbReference type="EMBL" id="KAK6511755.1"/>
    </source>
</evidence>
<keyword evidence="4" id="KW-0720">Serine protease</keyword>
<dbReference type="PANTHER" id="PTHR43806:SF11">
    <property type="entry name" value="CEREVISIN-RELATED"/>
    <property type="match status" value="1"/>
</dbReference>
<evidence type="ECO:0000313" key="7">
    <source>
        <dbReference type="Proteomes" id="UP001370758"/>
    </source>
</evidence>
<evidence type="ECO:0000256" key="3">
    <source>
        <dbReference type="ARBA" id="ARBA00022801"/>
    </source>
</evidence>
<accession>A0AAV9WN81</accession>
<dbReference type="Gene3D" id="3.40.50.200">
    <property type="entry name" value="Peptidase S8/S53 domain"/>
    <property type="match status" value="1"/>
</dbReference>
<name>A0AAV9WN81_9PEZI</name>